<gene>
    <name evidence="1" type="ORF">PHLGIDRAFT_30547</name>
</gene>
<dbReference type="Proteomes" id="UP000053257">
    <property type="component" value="Unassembled WGS sequence"/>
</dbReference>
<dbReference type="EMBL" id="KN840521">
    <property type="protein sequence ID" value="KIP06319.1"/>
    <property type="molecule type" value="Genomic_DNA"/>
</dbReference>
<keyword evidence="2" id="KW-1185">Reference proteome</keyword>
<organism evidence="1 2">
    <name type="scientific">Phlebiopsis gigantea (strain 11061_1 CR5-6)</name>
    <name type="common">White-rot fungus</name>
    <name type="synonym">Peniophora gigantea</name>
    <dbReference type="NCBI Taxonomy" id="745531"/>
    <lineage>
        <taxon>Eukaryota</taxon>
        <taxon>Fungi</taxon>
        <taxon>Dikarya</taxon>
        <taxon>Basidiomycota</taxon>
        <taxon>Agaricomycotina</taxon>
        <taxon>Agaricomycetes</taxon>
        <taxon>Polyporales</taxon>
        <taxon>Phanerochaetaceae</taxon>
        <taxon>Phlebiopsis</taxon>
    </lineage>
</organism>
<evidence type="ECO:0000313" key="1">
    <source>
        <dbReference type="EMBL" id="KIP06319.1"/>
    </source>
</evidence>
<accession>A0A0C3NMQ9</accession>
<reference evidence="1 2" key="1">
    <citation type="journal article" date="2014" name="PLoS Genet.">
        <title>Analysis of the Phlebiopsis gigantea genome, transcriptome and secretome provides insight into its pioneer colonization strategies of wood.</title>
        <authorList>
            <person name="Hori C."/>
            <person name="Ishida T."/>
            <person name="Igarashi K."/>
            <person name="Samejima M."/>
            <person name="Suzuki H."/>
            <person name="Master E."/>
            <person name="Ferreira P."/>
            <person name="Ruiz-Duenas F.J."/>
            <person name="Held B."/>
            <person name="Canessa P."/>
            <person name="Larrondo L.F."/>
            <person name="Schmoll M."/>
            <person name="Druzhinina I.S."/>
            <person name="Kubicek C.P."/>
            <person name="Gaskell J.A."/>
            <person name="Kersten P."/>
            <person name="St John F."/>
            <person name="Glasner J."/>
            <person name="Sabat G."/>
            <person name="Splinter BonDurant S."/>
            <person name="Syed K."/>
            <person name="Yadav J."/>
            <person name="Mgbeahuruike A.C."/>
            <person name="Kovalchuk A."/>
            <person name="Asiegbu F.O."/>
            <person name="Lackner G."/>
            <person name="Hoffmeister D."/>
            <person name="Rencoret J."/>
            <person name="Gutierrez A."/>
            <person name="Sun H."/>
            <person name="Lindquist E."/>
            <person name="Barry K."/>
            <person name="Riley R."/>
            <person name="Grigoriev I.V."/>
            <person name="Henrissat B."/>
            <person name="Kues U."/>
            <person name="Berka R.M."/>
            <person name="Martinez A.T."/>
            <person name="Covert S.F."/>
            <person name="Blanchette R.A."/>
            <person name="Cullen D."/>
        </authorList>
    </citation>
    <scope>NUCLEOTIDE SEQUENCE [LARGE SCALE GENOMIC DNA]</scope>
    <source>
        <strain evidence="1 2">11061_1 CR5-6</strain>
    </source>
</reference>
<protein>
    <submittedName>
        <fullName evidence="1">Uncharacterized protein</fullName>
    </submittedName>
</protein>
<dbReference type="HOGENOM" id="CLU_1200224_0_0_1"/>
<sequence length="231" mass="24526">MSGTQKSTVYLCEVPLDRPCFPVACVAALPSVYGAPLGRGRIPQDGEPLPVGDTLGDDGPLLVVDAYQWLAGDWFPLLGNGVALRPDVASPPLAIDGDVAPRPISVALPHARRQLRLSVVLPQPPSSVHLQRVLQRRVFPLRGHRPFAVPPLAPATRLYGPLPGQRVRELSAVPLFAGVRRAPRPAFALLAGQVARPQSAVVRRGPLQPGVVHGVPSLSSILQSFSPPLVS</sequence>
<evidence type="ECO:0000313" key="2">
    <source>
        <dbReference type="Proteomes" id="UP000053257"/>
    </source>
</evidence>
<name>A0A0C3NMQ9_PHLG1</name>
<proteinExistence type="predicted"/>
<dbReference type="AlphaFoldDB" id="A0A0C3NMQ9"/>